<proteinExistence type="predicted"/>
<name>A0A836A5P3_SHEEP</name>
<accession>A0A836A5P3</accession>
<evidence type="ECO:0000313" key="1">
    <source>
        <dbReference type="EMBL" id="KAG5201672.1"/>
    </source>
</evidence>
<gene>
    <name evidence="1" type="ORF">JEQ12_004435</name>
</gene>
<comment type="caution">
    <text evidence="1">The sequence shown here is derived from an EMBL/GenBank/DDBJ whole genome shotgun (WGS) entry which is preliminary data.</text>
</comment>
<protein>
    <submittedName>
        <fullName evidence="1">Uncharacterized protein</fullName>
    </submittedName>
</protein>
<dbReference type="EMBL" id="JAEMGP010000013">
    <property type="protein sequence ID" value="KAG5201672.1"/>
    <property type="molecule type" value="Genomic_DNA"/>
</dbReference>
<dbReference type="Proteomes" id="UP000664991">
    <property type="component" value="Unassembled WGS sequence"/>
</dbReference>
<reference evidence="1 2" key="1">
    <citation type="submission" date="2020-12" db="EMBL/GenBank/DDBJ databases">
        <title>De novo assembly of Tibetan sheep genome.</title>
        <authorList>
            <person name="Li X."/>
        </authorList>
    </citation>
    <scope>NUCLEOTIDE SEQUENCE [LARGE SCALE GENOMIC DNA]</scope>
    <source>
        <tissue evidence="1">Heart</tissue>
    </source>
</reference>
<evidence type="ECO:0000313" key="2">
    <source>
        <dbReference type="Proteomes" id="UP000664991"/>
    </source>
</evidence>
<dbReference type="AlphaFoldDB" id="A0A836A5P3"/>
<organism evidence="1 2">
    <name type="scientific">Ovis aries</name>
    <name type="common">Sheep</name>
    <dbReference type="NCBI Taxonomy" id="9940"/>
    <lineage>
        <taxon>Eukaryota</taxon>
        <taxon>Metazoa</taxon>
        <taxon>Chordata</taxon>
        <taxon>Craniata</taxon>
        <taxon>Vertebrata</taxon>
        <taxon>Euteleostomi</taxon>
        <taxon>Mammalia</taxon>
        <taxon>Eutheria</taxon>
        <taxon>Laurasiatheria</taxon>
        <taxon>Artiodactyla</taxon>
        <taxon>Ruminantia</taxon>
        <taxon>Pecora</taxon>
        <taxon>Bovidae</taxon>
        <taxon>Caprinae</taxon>
        <taxon>Ovis</taxon>
    </lineage>
</organism>
<sequence length="151" mass="16198">MEQGDRLLAWEKQLASRLDEAPSLFGPSLSALSHGLGQMASLGASGSLGNMDSCACKATCALLCDCVCHCTECKTTCGLQGAASVSPLLSFQRQMPGVFQLHTLRNPHTVRTKARTPQVSTERLLFAVPTASRTMGTQEHQFELCTHSTDD</sequence>